<evidence type="ECO:0000256" key="3">
    <source>
        <dbReference type="ARBA" id="ARBA00022676"/>
    </source>
</evidence>
<dbReference type="PANTHER" id="PTHR33908:SF11">
    <property type="entry name" value="MEMBRANE PROTEIN"/>
    <property type="match status" value="1"/>
</dbReference>
<evidence type="ECO:0000259" key="10">
    <source>
        <dbReference type="Pfam" id="PF02366"/>
    </source>
</evidence>
<feature type="transmembrane region" description="Helical" evidence="9">
    <location>
        <begin position="196"/>
        <end position="214"/>
    </location>
</feature>
<dbReference type="EMBL" id="MAXA01000002">
    <property type="protein sequence ID" value="OHV46656.1"/>
    <property type="molecule type" value="Genomic_DNA"/>
</dbReference>
<comment type="subcellular location">
    <subcellularLocation>
        <location evidence="1">Cell membrane</location>
        <topology evidence="1">Multi-pass membrane protein</topology>
    </subcellularLocation>
</comment>
<keyword evidence="2" id="KW-1003">Cell membrane</keyword>
<protein>
    <recommendedName>
        <fullName evidence="10">ArnT-like N-terminal domain-containing protein</fullName>
    </recommendedName>
</protein>
<keyword evidence="12" id="KW-1185">Reference proteome</keyword>
<evidence type="ECO:0000256" key="2">
    <source>
        <dbReference type="ARBA" id="ARBA00022475"/>
    </source>
</evidence>
<dbReference type="GO" id="GO:0016763">
    <property type="term" value="F:pentosyltransferase activity"/>
    <property type="evidence" value="ECO:0007669"/>
    <property type="project" value="TreeGrafter"/>
</dbReference>
<proteinExistence type="predicted"/>
<dbReference type="GO" id="GO:0005886">
    <property type="term" value="C:plasma membrane"/>
    <property type="evidence" value="ECO:0007669"/>
    <property type="project" value="UniProtKB-SubCell"/>
</dbReference>
<keyword evidence="5 9" id="KW-0812">Transmembrane</keyword>
<sequence length="762" mass="78086">MGPPAEGRSRSLGTVPRVSRSSDPGAGAVSAPDEPSDRIGKASADQIGTVVPDRLIVTPEPLPRRLWRRCQAVSTAGRYVAVLALASATVAVLLRHNLFPYLSVNNDEVIYLLHARTLADGHLFPSAPDPAASYAPWLAAISGDHFVLKYTPFVPGLFALGLMLTGSVSPVLAVIAAAAVIVTYLLGVELAGERRVAALAATLLAFSPLAIVQSALVLSYLPVLVLMELTFLGLLRGLRAGGLRAGGPSDGGRRSARRGGRALAGAGLAVGVAVAVRPYDVVLLLGPVAVWGIVTARRSGRLGWALRWTAAGLVLPAAILLASNAAATGSPFRLPFALLESDDKLGFGVRRLYPSDGGHDFGLGDGLASVGDHLWLLGGWACGGVVLAVAAIVAAARRRLNGPGYALGVGTVLFVVGYIGFWGAWNAAELWGGIRYVGPFYLMPVLIGLVHLGARGLVDLAGWSRRRAARAVTGVCAAGVVGLTTFVLVGAIDANATMTDHDRDLAAMLRALPGRSLVLVAASPPYLGHPSGVTTNGADLDGADGDGPLLFAVSRGVADLEVVADHPDRTPYLLRMPPAYNRSPGSVTRSRVDALTVATGRTVGVEVSVDAPPRGTRAAQLVFEAGGVRLTYPVSANGPVTARLTLDADGLDTDDVTEVVIYGGGETRGSPAGVATGRPAGRAKITKVPGAGTSVTVSLLATPASGGRARTVDRQVIPVLAEDPSGADAGGTEPGDVAVLAPSAHVDETGQGPRPAVRIALS</sequence>
<evidence type="ECO:0000256" key="5">
    <source>
        <dbReference type="ARBA" id="ARBA00022692"/>
    </source>
</evidence>
<dbReference type="Proteomes" id="UP000179769">
    <property type="component" value="Unassembled WGS sequence"/>
</dbReference>
<feature type="transmembrane region" description="Helical" evidence="9">
    <location>
        <begin position="308"/>
        <end position="327"/>
    </location>
</feature>
<feature type="transmembrane region" description="Helical" evidence="9">
    <location>
        <begin position="76"/>
        <end position="94"/>
    </location>
</feature>
<keyword evidence="7 9" id="KW-0472">Membrane</keyword>
<evidence type="ECO:0000313" key="11">
    <source>
        <dbReference type="EMBL" id="OHV46656.1"/>
    </source>
</evidence>
<dbReference type="GO" id="GO:0009103">
    <property type="term" value="P:lipopolysaccharide biosynthetic process"/>
    <property type="evidence" value="ECO:0007669"/>
    <property type="project" value="UniProtKB-ARBA"/>
</dbReference>
<feature type="transmembrane region" description="Helical" evidence="9">
    <location>
        <begin position="374"/>
        <end position="393"/>
    </location>
</feature>
<feature type="transmembrane region" description="Helical" evidence="9">
    <location>
        <begin position="437"/>
        <end position="458"/>
    </location>
</feature>
<evidence type="ECO:0000256" key="4">
    <source>
        <dbReference type="ARBA" id="ARBA00022679"/>
    </source>
</evidence>
<feature type="domain" description="ArnT-like N-terminal" evidence="10">
    <location>
        <begin position="174"/>
        <end position="324"/>
    </location>
</feature>
<evidence type="ECO:0000256" key="6">
    <source>
        <dbReference type="ARBA" id="ARBA00022989"/>
    </source>
</evidence>
<name>A0A1S1RKP3_9ACTN</name>
<feature type="region of interest" description="Disordered" evidence="8">
    <location>
        <begin position="1"/>
        <end position="44"/>
    </location>
</feature>
<dbReference type="OrthoDB" id="3218223at2"/>
<evidence type="ECO:0000256" key="8">
    <source>
        <dbReference type="SAM" id="MobiDB-lite"/>
    </source>
</evidence>
<dbReference type="GO" id="GO:0000030">
    <property type="term" value="F:mannosyltransferase activity"/>
    <property type="evidence" value="ECO:0007669"/>
    <property type="project" value="InterPro"/>
</dbReference>
<keyword evidence="3" id="KW-0328">Glycosyltransferase</keyword>
<keyword evidence="6 9" id="KW-1133">Transmembrane helix</keyword>
<evidence type="ECO:0000256" key="1">
    <source>
        <dbReference type="ARBA" id="ARBA00004651"/>
    </source>
</evidence>
<feature type="transmembrane region" description="Helical" evidence="9">
    <location>
        <begin position="405"/>
        <end position="425"/>
    </location>
</feature>
<gene>
    <name evidence="11" type="ORF">BBK14_02075</name>
</gene>
<dbReference type="InterPro" id="IPR003342">
    <property type="entry name" value="ArnT-like_N"/>
</dbReference>
<evidence type="ECO:0000313" key="12">
    <source>
        <dbReference type="Proteomes" id="UP000179769"/>
    </source>
</evidence>
<feature type="transmembrane region" description="Helical" evidence="9">
    <location>
        <begin position="157"/>
        <end position="184"/>
    </location>
</feature>
<comment type="caution">
    <text evidence="11">The sequence shown here is derived from an EMBL/GenBank/DDBJ whole genome shotgun (WGS) entry which is preliminary data.</text>
</comment>
<dbReference type="PANTHER" id="PTHR33908">
    <property type="entry name" value="MANNOSYLTRANSFERASE YKCB-RELATED"/>
    <property type="match status" value="1"/>
</dbReference>
<reference evidence="12" key="1">
    <citation type="submission" date="2016-07" db="EMBL/GenBank/DDBJ databases">
        <title>Frankia sp. NRRL B-16219 Genome sequencing.</title>
        <authorList>
            <person name="Ghodhbane-Gtari F."/>
            <person name="Swanson E."/>
            <person name="Gueddou A."/>
            <person name="Louati M."/>
            <person name="Nouioui I."/>
            <person name="Hezbri K."/>
            <person name="Abebe-Akele F."/>
            <person name="Simpson S."/>
            <person name="Morris K."/>
            <person name="Thomas K."/>
            <person name="Gtari M."/>
            <person name="Tisa L.S."/>
        </authorList>
    </citation>
    <scope>NUCLEOTIDE SEQUENCE [LARGE SCALE GENOMIC DNA]</scope>
    <source>
        <strain evidence="12">NRRL B-16219</strain>
    </source>
</reference>
<organism evidence="11 12">
    <name type="scientific">Parafrankia soli</name>
    <dbReference type="NCBI Taxonomy" id="2599596"/>
    <lineage>
        <taxon>Bacteria</taxon>
        <taxon>Bacillati</taxon>
        <taxon>Actinomycetota</taxon>
        <taxon>Actinomycetes</taxon>
        <taxon>Frankiales</taxon>
        <taxon>Frankiaceae</taxon>
        <taxon>Parafrankia</taxon>
    </lineage>
</organism>
<keyword evidence="4" id="KW-0808">Transferase</keyword>
<dbReference type="Pfam" id="PF02366">
    <property type="entry name" value="PMT"/>
    <property type="match status" value="1"/>
</dbReference>
<dbReference type="InterPro" id="IPR050297">
    <property type="entry name" value="LipidA_mod_glycosyltrf_83"/>
</dbReference>
<accession>A0A1S1RKP3</accession>
<dbReference type="RefSeq" id="WP_071059538.1">
    <property type="nucleotide sequence ID" value="NZ_MAXA01000002.1"/>
</dbReference>
<dbReference type="GO" id="GO:0006493">
    <property type="term" value="P:protein O-linked glycosylation"/>
    <property type="evidence" value="ECO:0007669"/>
    <property type="project" value="InterPro"/>
</dbReference>
<evidence type="ECO:0000256" key="9">
    <source>
        <dbReference type="SAM" id="Phobius"/>
    </source>
</evidence>
<evidence type="ECO:0000256" key="7">
    <source>
        <dbReference type="ARBA" id="ARBA00023136"/>
    </source>
</evidence>
<dbReference type="AlphaFoldDB" id="A0A1S1RKP3"/>
<feature type="transmembrane region" description="Helical" evidence="9">
    <location>
        <begin position="470"/>
        <end position="492"/>
    </location>
</feature>